<proteinExistence type="predicted"/>
<dbReference type="STRING" id="1776384.GCA_900086585_03822"/>
<evidence type="ECO:0000313" key="4">
    <source>
        <dbReference type="Proteomes" id="UP000284841"/>
    </source>
</evidence>
<keyword evidence="1" id="KW-0175">Coiled coil</keyword>
<evidence type="ECO:0000313" key="3">
    <source>
        <dbReference type="EMBL" id="RHJ88237.1"/>
    </source>
</evidence>
<comment type="caution">
    <text evidence="3">The sequence shown here is derived from an EMBL/GenBank/DDBJ whole genome shotgun (WGS) entry which is preliminary data.</text>
</comment>
<dbReference type="Proteomes" id="UP000284841">
    <property type="component" value="Unassembled WGS sequence"/>
</dbReference>
<dbReference type="RefSeq" id="WP_067541897.1">
    <property type="nucleotide sequence ID" value="NZ_AP025567.1"/>
</dbReference>
<evidence type="ECO:0000256" key="2">
    <source>
        <dbReference type="SAM" id="MobiDB-lite"/>
    </source>
</evidence>
<dbReference type="AlphaFoldDB" id="A0A415E3K8"/>
<reference evidence="3 4" key="1">
    <citation type="submission" date="2018-08" db="EMBL/GenBank/DDBJ databases">
        <title>A genome reference for cultivated species of the human gut microbiota.</title>
        <authorList>
            <person name="Zou Y."/>
            <person name="Xue W."/>
            <person name="Luo G."/>
        </authorList>
    </citation>
    <scope>NUCLEOTIDE SEQUENCE [LARGE SCALE GENOMIC DNA]</scope>
    <source>
        <strain evidence="3 4">AM07-24</strain>
    </source>
</reference>
<feature type="coiled-coil region" evidence="1">
    <location>
        <begin position="87"/>
        <end position="130"/>
    </location>
</feature>
<evidence type="ECO:0000256" key="1">
    <source>
        <dbReference type="SAM" id="Coils"/>
    </source>
</evidence>
<organism evidence="3 4">
    <name type="scientific">Emergencia timonensis</name>
    <dbReference type="NCBI Taxonomy" id="1776384"/>
    <lineage>
        <taxon>Bacteria</taxon>
        <taxon>Bacillati</taxon>
        <taxon>Bacillota</taxon>
        <taxon>Clostridia</taxon>
        <taxon>Peptostreptococcales</taxon>
        <taxon>Anaerovoracaceae</taxon>
        <taxon>Emergencia</taxon>
    </lineage>
</organism>
<dbReference type="OrthoDB" id="2082453at2"/>
<sequence>MKKKVKFDIKGFFNKKENIAIMAVAVVFCAGLVITNVKANNIPLHDGDVLVDSKNVTQEDPSDKDNNAAGDDADQPASDGSSFSEKRANLELQRNDLIAKYDDTIKNSTNDAEKKNAVQKKEKLTEYMEQEVAAENKIKAKNLPDCLVIISDSTVTVTVDEQNLKQNMVAKICNIVMEETQRTADKIVIQSSY</sequence>
<dbReference type="InterPro" id="IPR038503">
    <property type="entry name" value="SpoIIIAH_sf"/>
</dbReference>
<dbReference type="Pfam" id="PF12685">
    <property type="entry name" value="SpoIIIAH"/>
    <property type="match status" value="1"/>
</dbReference>
<gene>
    <name evidence="3" type="ORF">DW099_07425</name>
</gene>
<accession>A0A415E3K8</accession>
<protein>
    <submittedName>
        <fullName evidence="3">SpoIIIAH-like family protein</fullName>
    </submittedName>
</protein>
<feature type="region of interest" description="Disordered" evidence="2">
    <location>
        <begin position="55"/>
        <end position="85"/>
    </location>
</feature>
<dbReference type="EMBL" id="QRMS01000002">
    <property type="protein sequence ID" value="RHJ88237.1"/>
    <property type="molecule type" value="Genomic_DNA"/>
</dbReference>
<dbReference type="GeneID" id="83006109"/>
<dbReference type="InterPro" id="IPR024232">
    <property type="entry name" value="SpoIIIAH"/>
</dbReference>
<keyword evidence="4" id="KW-1185">Reference proteome</keyword>
<dbReference type="Gene3D" id="1.10.287.4300">
    <property type="entry name" value="Stage III sporulation protein AH-like"/>
    <property type="match status" value="1"/>
</dbReference>
<name>A0A415E3K8_9FIRM</name>